<sequence>MAFMKLGLEWANGMDRFLTSWKSKDDPGPGNFTYRMDPTGYPQLFLFKNGDPCWRSGPWTGLRWSGIPQITNPETLSDSFVNDHKEV</sequence>
<organism evidence="3 4">
    <name type="scientific">Punica granatum</name>
    <name type="common">Pomegranate</name>
    <dbReference type="NCBI Taxonomy" id="22663"/>
    <lineage>
        <taxon>Eukaryota</taxon>
        <taxon>Viridiplantae</taxon>
        <taxon>Streptophyta</taxon>
        <taxon>Embryophyta</taxon>
        <taxon>Tracheophyta</taxon>
        <taxon>Spermatophyta</taxon>
        <taxon>Magnoliopsida</taxon>
        <taxon>eudicotyledons</taxon>
        <taxon>Gunneridae</taxon>
        <taxon>Pentapetalae</taxon>
        <taxon>rosids</taxon>
        <taxon>malvids</taxon>
        <taxon>Myrtales</taxon>
        <taxon>Lythraceae</taxon>
        <taxon>Punica</taxon>
    </lineage>
</organism>
<keyword evidence="1" id="KW-0732">Signal</keyword>
<accession>A0A218WYG1</accession>
<dbReference type="AlphaFoldDB" id="A0A218WYG1"/>
<dbReference type="EMBL" id="MTKT01002534">
    <property type="protein sequence ID" value="OWM77586.1"/>
    <property type="molecule type" value="Genomic_DNA"/>
</dbReference>
<evidence type="ECO:0000313" key="3">
    <source>
        <dbReference type="EMBL" id="OWM77586.1"/>
    </source>
</evidence>
<protein>
    <recommendedName>
        <fullName evidence="5">Bulb-type lectin domain-containing protein</fullName>
    </recommendedName>
</protein>
<reference evidence="4" key="1">
    <citation type="journal article" date="2017" name="Plant J.">
        <title>The pomegranate (Punica granatum L.) genome and the genomics of punicalagin biosynthesis.</title>
        <authorList>
            <person name="Qin G."/>
            <person name="Xu C."/>
            <person name="Ming R."/>
            <person name="Tang H."/>
            <person name="Guyot R."/>
            <person name="Kramer E.M."/>
            <person name="Hu Y."/>
            <person name="Yi X."/>
            <person name="Qi Y."/>
            <person name="Xu X."/>
            <person name="Gao Z."/>
            <person name="Pan H."/>
            <person name="Jian J."/>
            <person name="Tian Y."/>
            <person name="Yue Z."/>
            <person name="Xu Y."/>
        </authorList>
    </citation>
    <scope>NUCLEOTIDE SEQUENCE [LARGE SCALE GENOMIC DNA]</scope>
    <source>
        <strain evidence="4">cv. Dabenzi</strain>
    </source>
</reference>
<evidence type="ECO:0000256" key="1">
    <source>
        <dbReference type="ARBA" id="ARBA00022729"/>
    </source>
</evidence>
<dbReference type="PANTHER" id="PTHR32444">
    <property type="entry name" value="BULB-TYPE LECTIN DOMAIN-CONTAINING PROTEIN"/>
    <property type="match status" value="1"/>
</dbReference>
<proteinExistence type="predicted"/>
<dbReference type="InterPro" id="IPR036426">
    <property type="entry name" value="Bulb-type_lectin_dom_sf"/>
</dbReference>
<dbReference type="Proteomes" id="UP000197138">
    <property type="component" value="Unassembled WGS sequence"/>
</dbReference>
<evidence type="ECO:0008006" key="5">
    <source>
        <dbReference type="Google" id="ProtNLM"/>
    </source>
</evidence>
<evidence type="ECO:0000313" key="4">
    <source>
        <dbReference type="Proteomes" id="UP000197138"/>
    </source>
</evidence>
<evidence type="ECO:0000256" key="2">
    <source>
        <dbReference type="ARBA" id="ARBA00023157"/>
    </source>
</evidence>
<dbReference type="PANTHER" id="PTHR32444:SF63">
    <property type="entry name" value="G-TYPE LECTIN S-RECEPTOR-LIKE SERINE_THREONINE-PROTEIN KINASE RKS1"/>
    <property type="match status" value="1"/>
</dbReference>
<gene>
    <name evidence="3" type="ORF">CDL15_Pgr016984</name>
</gene>
<dbReference type="SUPFAM" id="SSF51110">
    <property type="entry name" value="alpha-D-mannose-specific plant lectins"/>
    <property type="match status" value="1"/>
</dbReference>
<keyword evidence="2" id="KW-1015">Disulfide bond</keyword>
<comment type="caution">
    <text evidence="3">The sequence shown here is derived from an EMBL/GenBank/DDBJ whole genome shotgun (WGS) entry which is preliminary data.</text>
</comment>
<name>A0A218WYG1_PUNGR</name>